<sequence>MSTTSQENLFNPLRDGLARMILTKVAGPDPLAERARVHDTPGPRWFAPDRPIRRVHGDASMFAGGLRALLLQSLHPLAMAAVSAHSGYRGDPWGRLQRTSYFLAITTYGASADAEEAVARVRGVHSRVRGSSPDGVRYRASDPHLLKWVHLAEVDSFLAAYRQYGAAPLDSAESDGYIEDTARVARALGVVEPPTTQVELRQMLEEYRPELRGTTEARQAARFILVHPPVPLAARPAYAVLTAAAVGLLPWWTRWPLRLPFLPLAEGTVVRAAGEGLTRTIRWALASPTLEAAMNVDKSPLPD</sequence>
<dbReference type="Pfam" id="PF09995">
    <property type="entry name" value="MPAB_Lcp_cat"/>
    <property type="match status" value="1"/>
</dbReference>
<dbReference type="EMBL" id="BAAAHK010000005">
    <property type="protein sequence ID" value="GAA0935545.1"/>
    <property type="molecule type" value="Genomic_DNA"/>
</dbReference>
<evidence type="ECO:0000313" key="2">
    <source>
        <dbReference type="EMBL" id="GAA0935545.1"/>
    </source>
</evidence>
<proteinExistence type="predicted"/>
<evidence type="ECO:0000313" key="3">
    <source>
        <dbReference type="Proteomes" id="UP001500542"/>
    </source>
</evidence>
<evidence type="ECO:0000259" key="1">
    <source>
        <dbReference type="Pfam" id="PF09995"/>
    </source>
</evidence>
<name>A0ABN1Q061_9ACTN</name>
<protein>
    <submittedName>
        <fullName evidence="2">Oxygenase MpaB family protein</fullName>
    </submittedName>
</protein>
<reference evidence="2 3" key="1">
    <citation type="journal article" date="2019" name="Int. J. Syst. Evol. Microbiol.">
        <title>The Global Catalogue of Microorganisms (GCM) 10K type strain sequencing project: providing services to taxonomists for standard genome sequencing and annotation.</title>
        <authorList>
            <consortium name="The Broad Institute Genomics Platform"/>
            <consortium name="The Broad Institute Genome Sequencing Center for Infectious Disease"/>
            <person name="Wu L."/>
            <person name="Ma J."/>
        </authorList>
    </citation>
    <scope>NUCLEOTIDE SEQUENCE [LARGE SCALE GENOMIC DNA]</scope>
    <source>
        <strain evidence="2 3">JCM 10977</strain>
    </source>
</reference>
<dbReference type="PANTHER" id="PTHR36151">
    <property type="entry name" value="BLR2777 PROTEIN"/>
    <property type="match status" value="1"/>
</dbReference>
<dbReference type="Proteomes" id="UP001500542">
    <property type="component" value="Unassembled WGS sequence"/>
</dbReference>
<keyword evidence="3" id="KW-1185">Reference proteome</keyword>
<dbReference type="PANTHER" id="PTHR36151:SF3">
    <property type="entry name" value="ER-BOUND OXYGENASE MPAB_MPAB'_RUBBER OXYGENASE CATALYTIC DOMAIN-CONTAINING PROTEIN"/>
    <property type="match status" value="1"/>
</dbReference>
<organism evidence="2 3">
    <name type="scientific">Kribbella koreensis</name>
    <dbReference type="NCBI Taxonomy" id="57909"/>
    <lineage>
        <taxon>Bacteria</taxon>
        <taxon>Bacillati</taxon>
        <taxon>Actinomycetota</taxon>
        <taxon>Actinomycetes</taxon>
        <taxon>Propionibacteriales</taxon>
        <taxon>Kribbellaceae</taxon>
        <taxon>Kribbella</taxon>
    </lineage>
</organism>
<accession>A0ABN1Q061</accession>
<dbReference type="RefSeq" id="WP_343967710.1">
    <property type="nucleotide sequence ID" value="NZ_BAAAHK010000005.1"/>
</dbReference>
<gene>
    <name evidence="2" type="ORF">GCM10009554_22380</name>
</gene>
<comment type="caution">
    <text evidence="2">The sequence shown here is derived from an EMBL/GenBank/DDBJ whole genome shotgun (WGS) entry which is preliminary data.</text>
</comment>
<feature type="domain" description="ER-bound oxygenase mpaB/mpaB'/Rubber oxygenase catalytic" evidence="1">
    <location>
        <begin position="53"/>
        <end position="283"/>
    </location>
</feature>
<dbReference type="InterPro" id="IPR018713">
    <property type="entry name" value="MPAB/Lcp_cat_dom"/>
</dbReference>